<accession>A0AAW3JNX2</accession>
<sequence>MNIRKYFTSRFFIILLILLPAICTDSLLTNELSGTVHFQTIAPFFLQTENDISANKLYANATSTDNTTANDEQGGVSLSGTDDNSLYHYELICTTNTLSISENFQFNELINRIRKQGGILDFSFIFMPVFILSALYPVCSEYISLHFPKTTEIVTCYLHRSDGKKKNGLIQ</sequence>
<comment type="caution">
    <text evidence="1">The sequence shown here is derived from an EMBL/GenBank/DDBJ whole genome shotgun (WGS) entry which is preliminary data.</text>
</comment>
<dbReference type="AlphaFoldDB" id="A0AAW3JNX2"/>
<dbReference type="EMBL" id="LLKB01000006">
    <property type="protein sequence ID" value="KQC84436.1"/>
    <property type="molecule type" value="Genomic_DNA"/>
</dbReference>
<organism evidence="1 2">
    <name type="scientific">Butyribacter intestini</name>
    <dbReference type="NCBI Taxonomy" id="1703332"/>
    <lineage>
        <taxon>Bacteria</taxon>
        <taxon>Bacillati</taxon>
        <taxon>Bacillota</taxon>
        <taxon>Clostridia</taxon>
        <taxon>Lachnospirales</taxon>
        <taxon>Lachnospiraceae</taxon>
        <taxon>Butyribacter</taxon>
    </lineage>
</organism>
<evidence type="ECO:0000313" key="1">
    <source>
        <dbReference type="EMBL" id="KQC84436.1"/>
    </source>
</evidence>
<dbReference type="RefSeq" id="WP_055946175.1">
    <property type="nucleotide sequence ID" value="NZ_JAQDCV010000003.1"/>
</dbReference>
<name>A0AAW3JNX2_9FIRM</name>
<keyword evidence="2" id="KW-1185">Reference proteome</keyword>
<evidence type="ECO:0000313" key="2">
    <source>
        <dbReference type="Proteomes" id="UP000050833"/>
    </source>
</evidence>
<protein>
    <submittedName>
        <fullName evidence="1">Uncharacterized protein</fullName>
    </submittedName>
</protein>
<reference evidence="1 2" key="1">
    <citation type="submission" date="2015-10" db="EMBL/GenBank/DDBJ databases">
        <title>Butyribacter intestini gen. nov., sp. nov., a butyric acid-producing bacterium of the family Lachnospiraceae isolated from the human faeces.</title>
        <authorList>
            <person name="Zou Y."/>
            <person name="Xue W."/>
            <person name="Luo G."/>
            <person name="Lv M."/>
        </authorList>
    </citation>
    <scope>NUCLEOTIDE SEQUENCE [LARGE SCALE GENOMIC DNA]</scope>
    <source>
        <strain evidence="1 2">TF01-11</strain>
    </source>
</reference>
<proteinExistence type="predicted"/>
<gene>
    <name evidence="1" type="ORF">APZ18_14140</name>
</gene>
<dbReference type="Proteomes" id="UP000050833">
    <property type="component" value="Unassembled WGS sequence"/>
</dbReference>